<organism evidence="1 2">
    <name type="scientific">Symbiodinium natans</name>
    <dbReference type="NCBI Taxonomy" id="878477"/>
    <lineage>
        <taxon>Eukaryota</taxon>
        <taxon>Sar</taxon>
        <taxon>Alveolata</taxon>
        <taxon>Dinophyceae</taxon>
        <taxon>Suessiales</taxon>
        <taxon>Symbiodiniaceae</taxon>
        <taxon>Symbiodinium</taxon>
    </lineage>
</organism>
<reference evidence="1" key="1">
    <citation type="submission" date="2021-02" db="EMBL/GenBank/DDBJ databases">
        <authorList>
            <person name="Dougan E. K."/>
            <person name="Rhodes N."/>
            <person name="Thang M."/>
            <person name="Chan C."/>
        </authorList>
    </citation>
    <scope>NUCLEOTIDE SEQUENCE</scope>
</reference>
<sequence>MAATSFSHEMQRVMHQNTFLKVVSDEDIQVMAVKWSRYSSWPCSGADTCFWDRMDGNVAIMDETKAAPEPVAELAADAANMGEQDCKDCNPCIFFASARGCLHGLGCKFCHVHLAKREGAAKKRARKQTRDKLKSQVLQLLGESQEDMQAQQDELQLMAKNNSFVRAFAVACLEGHVRTDVELLDEDRARILQPGRVN</sequence>
<dbReference type="AlphaFoldDB" id="A0A812GZE5"/>
<evidence type="ECO:0000313" key="1">
    <source>
        <dbReference type="EMBL" id="CAE6936072.1"/>
    </source>
</evidence>
<accession>A0A812GZE5</accession>
<dbReference type="Proteomes" id="UP000604046">
    <property type="component" value="Unassembled WGS sequence"/>
</dbReference>
<dbReference type="EMBL" id="CAJNDS010000054">
    <property type="protein sequence ID" value="CAE6936072.1"/>
    <property type="molecule type" value="Genomic_DNA"/>
</dbReference>
<evidence type="ECO:0008006" key="3">
    <source>
        <dbReference type="Google" id="ProtNLM"/>
    </source>
</evidence>
<evidence type="ECO:0000313" key="2">
    <source>
        <dbReference type="Proteomes" id="UP000604046"/>
    </source>
</evidence>
<keyword evidence="2" id="KW-1185">Reference proteome</keyword>
<protein>
    <recommendedName>
        <fullName evidence="3">C3H1-type domain-containing protein</fullName>
    </recommendedName>
</protein>
<gene>
    <name evidence="1" type="ORF">SNAT2548_LOCUS1029</name>
</gene>
<name>A0A812GZE5_9DINO</name>
<comment type="caution">
    <text evidence="1">The sequence shown here is derived from an EMBL/GenBank/DDBJ whole genome shotgun (WGS) entry which is preliminary data.</text>
</comment>
<proteinExistence type="predicted"/>